<sequence>MADCNRNCCNDCGRERKYPCDTNFREAVCVHTDKIYDSCRDKDCLENVRVYLTSCGQDIVDRAINVKCTKAEVIWVFTDIEAVPFNRGFYSVDLKYFFKVTLAVFTGVGRPTEVEGLATFDKKVILFGSEGNAKVFESKYKEDAFDPQLWRKTNMPHAVVEVADCKMAGKNTKDITVKQCVYTVEKSTMEPVV</sequence>
<evidence type="ECO:0000313" key="1">
    <source>
        <dbReference type="EMBL" id="MCC2210004.1"/>
    </source>
</evidence>
<proteinExistence type="predicted"/>
<gene>
    <name evidence="1" type="ORF">LKE05_04255</name>
</gene>
<evidence type="ECO:0000313" key="2">
    <source>
        <dbReference type="Proteomes" id="UP001198242"/>
    </source>
</evidence>
<dbReference type="EMBL" id="JAJEQM010000004">
    <property type="protein sequence ID" value="MCC2210004.1"/>
    <property type="molecule type" value="Genomic_DNA"/>
</dbReference>
<protein>
    <submittedName>
        <fullName evidence="1">Uncharacterized protein</fullName>
    </submittedName>
</protein>
<accession>A0AAE3DXU0</accession>
<dbReference type="AlphaFoldDB" id="A0AAE3DXU0"/>
<comment type="caution">
    <text evidence="1">The sequence shown here is derived from an EMBL/GenBank/DDBJ whole genome shotgun (WGS) entry which is preliminary data.</text>
</comment>
<reference evidence="1 2" key="1">
    <citation type="submission" date="2021-10" db="EMBL/GenBank/DDBJ databases">
        <title>Anaerobic single-cell dispensing facilitates the cultivation of human gut bacteria.</title>
        <authorList>
            <person name="Afrizal A."/>
        </authorList>
    </citation>
    <scope>NUCLEOTIDE SEQUENCE [LARGE SCALE GENOMIC DNA]</scope>
    <source>
        <strain evidence="1 2">CLA-AA-H232</strain>
    </source>
</reference>
<name>A0AAE3DXU0_9FIRM</name>
<keyword evidence="2" id="KW-1185">Reference proteome</keyword>
<dbReference type="Proteomes" id="UP001198242">
    <property type="component" value="Unassembled WGS sequence"/>
</dbReference>
<dbReference type="RefSeq" id="WP_308456034.1">
    <property type="nucleotide sequence ID" value="NZ_JAJEQM010000004.1"/>
</dbReference>
<organism evidence="1 2">
    <name type="scientific">Hominilimicola fabiformis</name>
    <dbReference type="NCBI Taxonomy" id="2885356"/>
    <lineage>
        <taxon>Bacteria</taxon>
        <taxon>Bacillati</taxon>
        <taxon>Bacillota</taxon>
        <taxon>Clostridia</taxon>
        <taxon>Eubacteriales</taxon>
        <taxon>Oscillospiraceae</taxon>
        <taxon>Hominilimicola</taxon>
    </lineage>
</organism>